<accession>A0A0F8XMA0</accession>
<reference evidence="1" key="1">
    <citation type="journal article" date="2015" name="Nature">
        <title>Complex archaea that bridge the gap between prokaryotes and eukaryotes.</title>
        <authorList>
            <person name="Spang A."/>
            <person name="Saw J.H."/>
            <person name="Jorgensen S.L."/>
            <person name="Zaremba-Niedzwiedzka K."/>
            <person name="Martijn J."/>
            <person name="Lind A.E."/>
            <person name="van Eijk R."/>
            <person name="Schleper C."/>
            <person name="Guy L."/>
            <person name="Ettema T.J."/>
        </authorList>
    </citation>
    <scope>NUCLEOTIDE SEQUENCE</scope>
</reference>
<feature type="non-terminal residue" evidence="1">
    <location>
        <position position="1"/>
    </location>
</feature>
<sequence>GFQKELQMTPKEYRNKFCLQK</sequence>
<protein>
    <submittedName>
        <fullName evidence="1">Uncharacterized protein</fullName>
    </submittedName>
</protein>
<comment type="caution">
    <text evidence="1">The sequence shown here is derived from an EMBL/GenBank/DDBJ whole genome shotgun (WGS) entry which is preliminary data.</text>
</comment>
<organism evidence="1">
    <name type="scientific">marine sediment metagenome</name>
    <dbReference type="NCBI Taxonomy" id="412755"/>
    <lineage>
        <taxon>unclassified sequences</taxon>
        <taxon>metagenomes</taxon>
        <taxon>ecological metagenomes</taxon>
    </lineage>
</organism>
<proteinExistence type="predicted"/>
<dbReference type="AlphaFoldDB" id="A0A0F8XMA0"/>
<evidence type="ECO:0000313" key="1">
    <source>
        <dbReference type="EMBL" id="KKK62260.1"/>
    </source>
</evidence>
<name>A0A0F8XMA0_9ZZZZ</name>
<gene>
    <name evidence="1" type="ORF">LCGC14_3006100</name>
</gene>
<dbReference type="EMBL" id="LAZR01062078">
    <property type="protein sequence ID" value="KKK62260.1"/>
    <property type="molecule type" value="Genomic_DNA"/>
</dbReference>